<gene>
    <name evidence="3" type="ORF">ACFQ4G_04035</name>
</gene>
<feature type="transmembrane region" description="Helical" evidence="2">
    <location>
        <begin position="269"/>
        <end position="289"/>
    </location>
</feature>
<keyword evidence="2" id="KW-0472">Membrane</keyword>
<feature type="transmembrane region" description="Helical" evidence="2">
    <location>
        <begin position="195"/>
        <end position="215"/>
    </location>
</feature>
<evidence type="ECO:0000313" key="4">
    <source>
        <dbReference type="Proteomes" id="UP001597176"/>
    </source>
</evidence>
<sequence length="751" mass="79952">MTIVADGARHANVGRSSGTAAFLALFVATIFLSALLLFGVQPMFTKMVLPVLGGSPSVWSVAMVFFQALLLAGYAYAHALARYLPLRIAAPLHLAVMGCALAALPIQLAAGWGKPPADGEAVWLLGLFLASVGLPFFALSANGPLLQAWFSRSNHPHARDPYFLYGASNIGSFAALIAYPLAIEPLLTLHDQSRAWMLGFAFLAGMIAICAAAAARNAAPATRTIAGATVALPSARQAWRQRLGWIALSFVPSGLLVSVTAHISTDVAAAPLLWVAPLALFLLTFVLAFRERMVPSQTVLACLQVVGSALALLPISAALPLAIGLALHLGLFFVNVMICHGMLYRRRPDAERLTEFYLCLSLGGVLGGIFCGLVAPHIFSTVLEYPILLMAALLCRPDVFAPDSASRRSLAVLAGLIVLGLLLGLTILPGSWLIALALCMMGAMIAFWRKPRNVALLALGLALLTAFVSGSLTSGGSIRSFFGVHKLGISADGRFRTLSHGTTLHGAMRIANDDGTPFTGRPEPVTYYTKEGGMGVAIEAVRSRRGGHLDSVAVVGLGAGSLACHAKATEDWTFLEIDPEVVRIARNPELFRFLGACAPDARIVLGDARLTLTDEPGGKSLIVVDAFSSDSIPSHLMTREALALYAAKLAPDGALVVHISNRHLELRHILARAAAEQGLVTFVRDGRRLDAVDEQRFHQPSIVVAMARNEKDLGALAAGSDWTRIAPDMSRRPWSDDFSNIVEAMIDRARR</sequence>
<dbReference type="InterPro" id="IPR029063">
    <property type="entry name" value="SAM-dependent_MTases_sf"/>
</dbReference>
<protein>
    <submittedName>
        <fullName evidence="3">Spermidine synthase</fullName>
    </submittedName>
</protein>
<reference evidence="4" key="1">
    <citation type="journal article" date="2019" name="Int. J. Syst. Evol. Microbiol.">
        <title>The Global Catalogue of Microorganisms (GCM) 10K type strain sequencing project: providing services to taxonomists for standard genome sequencing and annotation.</title>
        <authorList>
            <consortium name="The Broad Institute Genomics Platform"/>
            <consortium name="The Broad Institute Genome Sequencing Center for Infectious Disease"/>
            <person name="Wu L."/>
            <person name="Ma J."/>
        </authorList>
    </citation>
    <scope>NUCLEOTIDE SEQUENCE [LARGE SCALE GENOMIC DNA]</scope>
    <source>
        <strain evidence="4">CCUG 56108</strain>
    </source>
</reference>
<feature type="transmembrane region" description="Helical" evidence="2">
    <location>
        <begin position="162"/>
        <end position="183"/>
    </location>
</feature>
<evidence type="ECO:0000256" key="2">
    <source>
        <dbReference type="SAM" id="Phobius"/>
    </source>
</evidence>
<dbReference type="Gene3D" id="3.40.50.150">
    <property type="entry name" value="Vaccinia Virus protein VP39"/>
    <property type="match status" value="1"/>
</dbReference>
<feature type="transmembrane region" description="Helical" evidence="2">
    <location>
        <begin position="356"/>
        <end position="379"/>
    </location>
</feature>
<proteinExistence type="predicted"/>
<keyword evidence="4" id="KW-1185">Reference proteome</keyword>
<dbReference type="EMBL" id="JBHTND010000004">
    <property type="protein sequence ID" value="MFD1300754.1"/>
    <property type="molecule type" value="Genomic_DNA"/>
</dbReference>
<feature type="transmembrane region" description="Helical" evidence="2">
    <location>
        <begin position="325"/>
        <end position="344"/>
    </location>
</feature>
<feature type="transmembrane region" description="Helical" evidence="2">
    <location>
        <begin position="301"/>
        <end position="319"/>
    </location>
</feature>
<comment type="caution">
    <text evidence="3">The sequence shown here is derived from an EMBL/GenBank/DDBJ whole genome shotgun (WGS) entry which is preliminary data.</text>
</comment>
<name>A0ABW3WVY0_9HYPH</name>
<feature type="transmembrane region" description="Helical" evidence="2">
    <location>
        <begin position="408"/>
        <end position="425"/>
    </location>
</feature>
<keyword evidence="2" id="KW-0812">Transmembrane</keyword>
<dbReference type="Proteomes" id="UP001597176">
    <property type="component" value="Unassembled WGS sequence"/>
</dbReference>
<feature type="transmembrane region" description="Helical" evidence="2">
    <location>
        <begin position="243"/>
        <end position="263"/>
    </location>
</feature>
<feature type="transmembrane region" description="Helical" evidence="2">
    <location>
        <begin position="58"/>
        <end position="77"/>
    </location>
</feature>
<dbReference type="RefSeq" id="WP_238204139.1">
    <property type="nucleotide sequence ID" value="NZ_JBHTND010000004.1"/>
</dbReference>
<feature type="transmembrane region" description="Helical" evidence="2">
    <location>
        <begin position="122"/>
        <end position="141"/>
    </location>
</feature>
<accession>A0ABW3WVY0</accession>
<evidence type="ECO:0000256" key="1">
    <source>
        <dbReference type="ARBA" id="ARBA00023115"/>
    </source>
</evidence>
<dbReference type="SUPFAM" id="SSF53335">
    <property type="entry name" value="S-adenosyl-L-methionine-dependent methyltransferases"/>
    <property type="match status" value="1"/>
</dbReference>
<dbReference type="PANTHER" id="PTHR43317">
    <property type="entry name" value="THERMOSPERMINE SYNTHASE ACAULIS5"/>
    <property type="match status" value="1"/>
</dbReference>
<evidence type="ECO:0000313" key="3">
    <source>
        <dbReference type="EMBL" id="MFD1300754.1"/>
    </source>
</evidence>
<keyword evidence="1" id="KW-0620">Polyamine biosynthesis</keyword>
<feature type="transmembrane region" description="Helical" evidence="2">
    <location>
        <begin position="20"/>
        <end position="38"/>
    </location>
</feature>
<organism evidence="3 4">
    <name type="scientific">Methylobacterium marchantiae</name>
    <dbReference type="NCBI Taxonomy" id="600331"/>
    <lineage>
        <taxon>Bacteria</taxon>
        <taxon>Pseudomonadati</taxon>
        <taxon>Pseudomonadota</taxon>
        <taxon>Alphaproteobacteria</taxon>
        <taxon>Hyphomicrobiales</taxon>
        <taxon>Methylobacteriaceae</taxon>
        <taxon>Methylobacterium</taxon>
    </lineage>
</organism>
<dbReference type="NCBIfam" id="NF037959">
    <property type="entry name" value="MFS_SpdSyn"/>
    <property type="match status" value="1"/>
</dbReference>
<feature type="transmembrane region" description="Helical" evidence="2">
    <location>
        <begin position="455"/>
        <end position="472"/>
    </location>
</feature>
<dbReference type="PANTHER" id="PTHR43317:SF1">
    <property type="entry name" value="THERMOSPERMINE SYNTHASE ACAULIS5"/>
    <property type="match status" value="1"/>
</dbReference>
<keyword evidence="2" id="KW-1133">Transmembrane helix</keyword>
<feature type="transmembrane region" description="Helical" evidence="2">
    <location>
        <begin position="89"/>
        <end position="110"/>
    </location>
</feature>